<dbReference type="STRING" id="310780.SAMN05216267_1010163"/>
<dbReference type="SUPFAM" id="SSF55961">
    <property type="entry name" value="Bet v1-like"/>
    <property type="match status" value="1"/>
</dbReference>
<protein>
    <submittedName>
        <fullName evidence="2">Polyketide cyclase / dehydrase and lipid transport</fullName>
    </submittedName>
</protein>
<evidence type="ECO:0000313" key="2">
    <source>
        <dbReference type="EMBL" id="SEN81030.1"/>
    </source>
</evidence>
<dbReference type="EMBL" id="FODD01000010">
    <property type="protein sequence ID" value="SEN81030.1"/>
    <property type="molecule type" value="Genomic_DNA"/>
</dbReference>
<dbReference type="Pfam" id="PF10604">
    <property type="entry name" value="Polyketide_cyc2"/>
    <property type="match status" value="1"/>
</dbReference>
<evidence type="ECO:0000256" key="1">
    <source>
        <dbReference type="SAM" id="MobiDB-lite"/>
    </source>
</evidence>
<feature type="region of interest" description="Disordered" evidence="1">
    <location>
        <begin position="143"/>
        <end position="178"/>
    </location>
</feature>
<reference evidence="2 3" key="1">
    <citation type="submission" date="2016-10" db="EMBL/GenBank/DDBJ databases">
        <authorList>
            <person name="de Groot N.N."/>
        </authorList>
    </citation>
    <scope>NUCLEOTIDE SEQUENCE [LARGE SCALE GENOMIC DNA]</scope>
    <source>
        <strain evidence="2 3">CGMCC 4.2026</strain>
    </source>
</reference>
<dbReference type="AlphaFoldDB" id="A0A1H8JJW0"/>
<dbReference type="CDD" id="cd07812">
    <property type="entry name" value="SRPBCC"/>
    <property type="match status" value="1"/>
</dbReference>
<keyword evidence="3" id="KW-1185">Reference proteome</keyword>
<sequence length="178" mass="19233">MAVRHQLIKRPRDDVWSVLADRGQYARWVAGTSSSHGGEGEWPAEGSSLDYTVALGPWSLEGRTVVREEERPERLALEVDSGRLGTARVDIEIRPWGEDSLVIVDEHPLSGPAGSLHNVALDAVLQLRHRRMLARLAEVVEGANGTSWASETDDTGGAHATGRRDRHSGSGGGDGRDA</sequence>
<organism evidence="2 3">
    <name type="scientific">Actinacidiphila rubida</name>
    <dbReference type="NCBI Taxonomy" id="310780"/>
    <lineage>
        <taxon>Bacteria</taxon>
        <taxon>Bacillati</taxon>
        <taxon>Actinomycetota</taxon>
        <taxon>Actinomycetes</taxon>
        <taxon>Kitasatosporales</taxon>
        <taxon>Streptomycetaceae</taxon>
        <taxon>Actinacidiphila</taxon>
    </lineage>
</organism>
<gene>
    <name evidence="2" type="ORF">SAMN05216267_1010163</name>
</gene>
<name>A0A1H8JJW0_9ACTN</name>
<accession>A0A1H8JJW0</accession>
<evidence type="ECO:0000313" key="3">
    <source>
        <dbReference type="Proteomes" id="UP000181951"/>
    </source>
</evidence>
<dbReference type="RefSeq" id="WP_069467765.1">
    <property type="nucleotide sequence ID" value="NZ_FODD01000010.1"/>
</dbReference>
<dbReference type="InterPro" id="IPR019587">
    <property type="entry name" value="Polyketide_cyclase/dehydratase"/>
</dbReference>
<dbReference type="Gene3D" id="3.30.530.20">
    <property type="match status" value="1"/>
</dbReference>
<proteinExistence type="predicted"/>
<dbReference type="OrthoDB" id="4483486at2"/>
<feature type="compositionally biased region" description="Gly residues" evidence="1">
    <location>
        <begin position="169"/>
        <end position="178"/>
    </location>
</feature>
<dbReference type="InterPro" id="IPR023393">
    <property type="entry name" value="START-like_dom_sf"/>
</dbReference>
<dbReference type="Proteomes" id="UP000181951">
    <property type="component" value="Unassembled WGS sequence"/>
</dbReference>